<feature type="transmembrane region" description="Helical" evidence="1">
    <location>
        <begin position="72"/>
        <end position="93"/>
    </location>
</feature>
<feature type="transmembrane region" description="Helical" evidence="1">
    <location>
        <begin position="244"/>
        <end position="263"/>
    </location>
</feature>
<sequence>MTWWTLSFYLLVLLAAGSVFSVKKDAYPDRGALFDRQGWSIWIGIFAATLLKSVSAIVLWSPWSFRNQPAIVPIYFLAEISVFVGVLLFYRLITGQPFTLLGFSSERLGIRLLFAMRWIIGVFFVLYCVFYIFLLFQSVEVSQAWLMRLYRNRDLVTALMHFFEKMWGLPSVVIPILFMVVLRPFAEEIVFRGLLYGPIRRKSDPIMAALISSFLFTLADGSIASPHLLTGVLSAYLYERTESLFPGMILHGLLNLGSVVYYFGGKNVISVVVRKTEAGWMTLLLAALFVGVVILYRVLRKKGYGWGGTVSIS</sequence>
<keyword evidence="1" id="KW-0812">Transmembrane</keyword>
<evidence type="ECO:0000256" key="1">
    <source>
        <dbReference type="SAM" id="Phobius"/>
    </source>
</evidence>
<dbReference type="GO" id="GO:0006508">
    <property type="term" value="P:proteolysis"/>
    <property type="evidence" value="ECO:0007669"/>
    <property type="project" value="UniProtKB-KW"/>
</dbReference>
<dbReference type="InterPro" id="IPR003675">
    <property type="entry name" value="Rce1/LyrA-like_dom"/>
</dbReference>
<feature type="transmembrane region" description="Helical" evidence="1">
    <location>
        <begin position="37"/>
        <end position="60"/>
    </location>
</feature>
<accession>A0A7X6DT62</accession>
<evidence type="ECO:0000313" key="4">
    <source>
        <dbReference type="Proteomes" id="UP000534783"/>
    </source>
</evidence>
<feature type="transmembrane region" description="Helical" evidence="1">
    <location>
        <begin position="278"/>
        <end position="299"/>
    </location>
</feature>
<comment type="caution">
    <text evidence="3">The sequence shown here is derived from an EMBL/GenBank/DDBJ whole genome shotgun (WGS) entry which is preliminary data.</text>
</comment>
<feature type="domain" description="CAAX prenyl protease 2/Lysostaphin resistance protein A-like" evidence="2">
    <location>
        <begin position="172"/>
        <end position="256"/>
    </location>
</feature>
<proteinExistence type="predicted"/>
<keyword evidence="3" id="KW-0482">Metalloprotease</keyword>
<keyword evidence="1" id="KW-0472">Membrane</keyword>
<dbReference type="RefSeq" id="WP_168062345.1">
    <property type="nucleotide sequence ID" value="NZ_VTOW01000003.1"/>
</dbReference>
<keyword evidence="1" id="KW-1133">Transmembrane helix</keyword>
<reference evidence="3 4" key="1">
    <citation type="journal article" date="2020" name="Nature">
        <title>Bacterial chemolithoautotrophy via manganese oxidation.</title>
        <authorList>
            <person name="Yu H."/>
            <person name="Leadbetter J.R."/>
        </authorList>
    </citation>
    <scope>NUCLEOTIDE SEQUENCE [LARGE SCALE GENOMIC DNA]</scope>
    <source>
        <strain evidence="3 4">Mn-1</strain>
    </source>
</reference>
<name>A0A7X6DT62_9BACT</name>
<organism evidence="3 4">
    <name type="scientific">Candidatus Manganitrophus noduliformans</name>
    <dbReference type="NCBI Taxonomy" id="2606439"/>
    <lineage>
        <taxon>Bacteria</taxon>
        <taxon>Pseudomonadati</taxon>
        <taxon>Nitrospirota</taxon>
        <taxon>Nitrospiria</taxon>
        <taxon>Candidatus Troglogloeales</taxon>
        <taxon>Candidatus Manganitrophaceae</taxon>
        <taxon>Candidatus Manganitrophus</taxon>
    </lineage>
</organism>
<gene>
    <name evidence="3" type="ORF">MNODULE_17620</name>
</gene>
<keyword evidence="4" id="KW-1185">Reference proteome</keyword>
<keyword evidence="3" id="KW-0645">Protease</keyword>
<dbReference type="GO" id="GO:0080120">
    <property type="term" value="P:CAAX-box protein maturation"/>
    <property type="evidence" value="ECO:0007669"/>
    <property type="project" value="UniProtKB-ARBA"/>
</dbReference>
<dbReference type="Pfam" id="PF02517">
    <property type="entry name" value="Rce1-like"/>
    <property type="match status" value="1"/>
</dbReference>
<feature type="transmembrane region" description="Helical" evidence="1">
    <location>
        <begin position="113"/>
        <end position="146"/>
    </location>
</feature>
<protein>
    <submittedName>
        <fullName evidence="3">CPBP family intramembrane metalloprotease</fullName>
    </submittedName>
</protein>
<dbReference type="GO" id="GO:0008237">
    <property type="term" value="F:metallopeptidase activity"/>
    <property type="evidence" value="ECO:0007669"/>
    <property type="project" value="UniProtKB-KW"/>
</dbReference>
<dbReference type="AlphaFoldDB" id="A0A7X6DT62"/>
<feature type="transmembrane region" description="Helical" evidence="1">
    <location>
        <begin position="167"/>
        <end position="186"/>
    </location>
</feature>
<evidence type="ECO:0000259" key="2">
    <source>
        <dbReference type="Pfam" id="PF02517"/>
    </source>
</evidence>
<keyword evidence="3" id="KW-0378">Hydrolase</keyword>
<feature type="transmembrane region" description="Helical" evidence="1">
    <location>
        <begin position="206"/>
        <end position="237"/>
    </location>
</feature>
<dbReference type="GO" id="GO:0004175">
    <property type="term" value="F:endopeptidase activity"/>
    <property type="evidence" value="ECO:0007669"/>
    <property type="project" value="UniProtKB-ARBA"/>
</dbReference>
<evidence type="ECO:0000313" key="3">
    <source>
        <dbReference type="EMBL" id="NKE72573.1"/>
    </source>
</evidence>
<dbReference type="EMBL" id="VTOW01000003">
    <property type="protein sequence ID" value="NKE72573.1"/>
    <property type="molecule type" value="Genomic_DNA"/>
</dbReference>
<dbReference type="Proteomes" id="UP000534783">
    <property type="component" value="Unassembled WGS sequence"/>
</dbReference>